<dbReference type="KEGG" id="gme:Gmet_0456"/>
<sequence>MKIAIFRTSGVIAPFVIDGYITGFREAGHEVWGIDLTTEGLDFTKLRSFQPDFVLAYGYNGFCKSPNGYALRELGIPLVSLHYDCPYLARNDGLSDEINNFPEYYYEFVWDDSFLELLRNDGTENCDHILLATDPTWFHPIALDSPCIESSVCFVGGVSAHVEQNCVGIELVDKFIDEVIYSKLHNMEVPTFEICKQFFSTPEYRAVHQVYTTEPASFWQMIYYKIHGKGSTVMRKYILDSIEGVDLHIYGGGNGWDKPNAIFHEKVPYGTELSKAFQQYALNLNISSLQLEKAINNRPFDAYASKAFMLNDYRDDMIRAFPAHWEEITFRNLDEFAEKGEYFLTHAQERRELVADLYDHTLRHHTYRHRADQIVEKLAAINFLNRPQQPKTQTSRSILAIDEDNYADYCKDLNTCPVCGGTEFNLKFSFLGHEDYKSTFDQCMDCQAVFLNPCPTDEYLTKFYNEIYYSPQHRQKMGWDPNLDTPNPNSFFLHQRRMDFVEKYVPEELKFPRGKLLDIGCSTGAFLWEASLRYWDVCGIEISDKAAEVAREKYGLAVTTGTLLESSFDDETFDVVTAWDVLEHIANPAPFLTILRRILKQGGLILLNTPNINSADAAYAGEQWRHLDAPLHPVLYDFISIRILLKKYGFQCLEVSSGDEYHGQMKIAARKA</sequence>
<dbReference type="GO" id="GO:0008168">
    <property type="term" value="F:methyltransferase activity"/>
    <property type="evidence" value="ECO:0007669"/>
    <property type="project" value="UniProtKB-KW"/>
</dbReference>
<dbReference type="eggNOG" id="COG4641">
    <property type="taxonomic scope" value="Bacteria"/>
</dbReference>
<dbReference type="SUPFAM" id="SSF53335">
    <property type="entry name" value="S-adenosyl-L-methionine-dependent methyltransferases"/>
    <property type="match status" value="1"/>
</dbReference>
<keyword evidence="2" id="KW-0808">Transferase</keyword>
<dbReference type="eggNOG" id="COG2227">
    <property type="taxonomic scope" value="Bacteria"/>
</dbReference>
<dbReference type="Pfam" id="PF13524">
    <property type="entry name" value="Glyco_trans_1_2"/>
    <property type="match status" value="1"/>
</dbReference>
<gene>
    <name evidence="2" type="ordered locus">Gmet_0456</name>
</gene>
<evidence type="ECO:0000259" key="1">
    <source>
        <dbReference type="Pfam" id="PF13524"/>
    </source>
</evidence>
<dbReference type="AlphaFoldDB" id="Q39YH5"/>
<reference evidence="2 3" key="2">
    <citation type="journal article" date="2009" name="BMC Microbiol.">
        <title>The genome sequence of Geobacter metallireducens: features of metabolism, physiology and regulation common and dissimilar to Geobacter sulfurreducens.</title>
        <authorList>
            <person name="Aklujkar M."/>
            <person name="Krushkal J."/>
            <person name="DiBartolo G."/>
            <person name="Lapidus A."/>
            <person name="Land M.L."/>
            <person name="Lovley D.R."/>
        </authorList>
    </citation>
    <scope>NUCLEOTIDE SEQUENCE [LARGE SCALE GENOMIC DNA]</scope>
    <source>
        <strain evidence="3">ATCC 53774 / DSM 7210 / GS-15</strain>
    </source>
</reference>
<organism evidence="2 3">
    <name type="scientific">Geobacter metallireducens (strain ATCC 53774 / DSM 7210 / GS-15)</name>
    <dbReference type="NCBI Taxonomy" id="269799"/>
    <lineage>
        <taxon>Bacteria</taxon>
        <taxon>Pseudomonadati</taxon>
        <taxon>Thermodesulfobacteriota</taxon>
        <taxon>Desulfuromonadia</taxon>
        <taxon>Geobacterales</taxon>
        <taxon>Geobacteraceae</taxon>
        <taxon>Geobacter</taxon>
    </lineage>
</organism>
<dbReference type="PANTHER" id="PTHR43861:SF6">
    <property type="entry name" value="METHYLTRANSFERASE TYPE 11"/>
    <property type="match status" value="1"/>
</dbReference>
<dbReference type="GO" id="GO:0032259">
    <property type="term" value="P:methylation"/>
    <property type="evidence" value="ECO:0007669"/>
    <property type="project" value="UniProtKB-KW"/>
</dbReference>
<feature type="domain" description="Spore protein YkvP/CgeB glycosyl transferase-like" evidence="1">
    <location>
        <begin position="237"/>
        <end position="375"/>
    </location>
</feature>
<keyword evidence="2" id="KW-0489">Methyltransferase</keyword>
<evidence type="ECO:0000313" key="2">
    <source>
        <dbReference type="EMBL" id="ABB30699.1"/>
    </source>
</evidence>
<proteinExistence type="predicted"/>
<dbReference type="InterPro" id="IPR029063">
    <property type="entry name" value="SAM-dependent_MTases_sf"/>
</dbReference>
<dbReference type="STRING" id="269799.Gmet_0456"/>
<evidence type="ECO:0000313" key="3">
    <source>
        <dbReference type="Proteomes" id="UP000007073"/>
    </source>
</evidence>
<dbReference type="EMBL" id="CP000148">
    <property type="protein sequence ID" value="ABB30699.1"/>
    <property type="molecule type" value="Genomic_DNA"/>
</dbReference>
<dbReference type="Pfam" id="PF13489">
    <property type="entry name" value="Methyltransf_23"/>
    <property type="match status" value="1"/>
</dbReference>
<accession>Q39YH5</accession>
<reference evidence="2 3" key="1">
    <citation type="submission" date="2005-10" db="EMBL/GenBank/DDBJ databases">
        <title>Complete sequence of Geobacter metallireducens GS-15.</title>
        <authorList>
            <consortium name="US DOE Joint Genome Institute"/>
            <person name="Copeland A."/>
            <person name="Lucas S."/>
            <person name="Lapidus A."/>
            <person name="Barry K."/>
            <person name="Detter J.C."/>
            <person name="Glavina T."/>
            <person name="Hammon N."/>
            <person name="Israni S."/>
            <person name="Pitluck S."/>
            <person name="Di Bartolo G."/>
            <person name="Chain P."/>
            <person name="Schmutz J."/>
            <person name="Larimer F."/>
            <person name="Land M."/>
            <person name="Kyrpides N."/>
            <person name="Ivanova N."/>
            <person name="Richardson P."/>
        </authorList>
    </citation>
    <scope>NUCLEOTIDE SEQUENCE [LARGE SCALE GENOMIC DNA]</scope>
    <source>
        <strain evidence="3">ATCC 53774 / DSM 7210 / GS-15</strain>
    </source>
</reference>
<dbReference type="Gene3D" id="3.40.50.150">
    <property type="entry name" value="Vaccinia Virus protein VP39"/>
    <property type="match status" value="1"/>
</dbReference>
<keyword evidence="3" id="KW-1185">Reference proteome</keyword>
<dbReference type="HOGENOM" id="CLU_415521_0_0_7"/>
<name>Q39YH5_GEOMG</name>
<dbReference type="InterPro" id="IPR055259">
    <property type="entry name" value="YkvP/CgeB_Glyco_trans-like"/>
</dbReference>
<dbReference type="CDD" id="cd02440">
    <property type="entry name" value="AdoMet_MTases"/>
    <property type="match status" value="1"/>
</dbReference>
<dbReference type="PANTHER" id="PTHR43861">
    <property type="entry name" value="TRANS-ACONITATE 2-METHYLTRANSFERASE-RELATED"/>
    <property type="match status" value="1"/>
</dbReference>
<protein>
    <submittedName>
        <fullName evidence="2">Glycosyltransferase and SAM-dependent methyltransferase, putative</fullName>
    </submittedName>
</protein>
<dbReference type="Proteomes" id="UP000007073">
    <property type="component" value="Chromosome"/>
</dbReference>
<dbReference type="RefSeq" id="WP_004513824.1">
    <property type="nucleotide sequence ID" value="NC_007517.1"/>
</dbReference>